<dbReference type="STRING" id="418985.A0A1V9XPH9"/>
<keyword evidence="1" id="KW-0472">Membrane</keyword>
<evidence type="ECO:0000259" key="2">
    <source>
        <dbReference type="PROSITE" id="PS50954"/>
    </source>
</evidence>
<dbReference type="PROSITE" id="PS50954">
    <property type="entry name" value="LEM"/>
    <property type="match status" value="1"/>
</dbReference>
<dbReference type="AlphaFoldDB" id="A0A1V9XPH9"/>
<feature type="domain" description="LEM" evidence="2">
    <location>
        <begin position="97"/>
        <end position="141"/>
    </location>
</feature>
<dbReference type="CDD" id="cd12934">
    <property type="entry name" value="LEM"/>
    <property type="match status" value="1"/>
</dbReference>
<dbReference type="PANTHER" id="PTHR12019:SF9">
    <property type="entry name" value="THYMOPOIETIN"/>
    <property type="match status" value="1"/>
</dbReference>
<keyword evidence="1" id="KW-1133">Transmembrane helix</keyword>
<dbReference type="Gene3D" id="1.10.720.40">
    <property type="match status" value="1"/>
</dbReference>
<dbReference type="Proteomes" id="UP000192247">
    <property type="component" value="Unassembled WGS sequence"/>
</dbReference>
<dbReference type="InterPro" id="IPR003887">
    <property type="entry name" value="LEM_dom"/>
</dbReference>
<sequence length="311" mass="33860">MTVRRTGLNVLPSPVASAFTSEMSSPRMTKGQLREALSDIGVKTAPKMRKPELVKLYRKNVLDQNVSTVSPNDSLIGGFSSDEEEPMSIDTRHITNGTDVKHLTDDEIFSKLKDLGEHVGPILDSTRSIYERKLIRLLGGGDADGDKLDKSISSFSADEEEEEPDKEETDEYDVIGATGDNNEHLKSSSLPEKLLDDGGFLKTSSFIHEKVEQTDGNMVRTRQVHSVKTYTNETYSPNGKSFVPPPPKKRNIPVLAAVAILVLLIIAVLIWVNLEPGRQFDTVPTTAEVPVVAKVAKPQGTVAGATGGPPK</sequence>
<reference evidence="3 4" key="1">
    <citation type="journal article" date="2017" name="Gigascience">
        <title>Draft genome of the honey bee ectoparasitic mite, Tropilaelaps mercedesae, is shaped by the parasitic life history.</title>
        <authorList>
            <person name="Dong X."/>
            <person name="Armstrong S.D."/>
            <person name="Xia D."/>
            <person name="Makepeace B.L."/>
            <person name="Darby A.C."/>
            <person name="Kadowaki T."/>
        </authorList>
    </citation>
    <scope>NUCLEOTIDE SEQUENCE [LARGE SCALE GENOMIC DNA]</scope>
    <source>
        <strain evidence="3">Wuxi-XJTLU</strain>
    </source>
</reference>
<proteinExistence type="predicted"/>
<keyword evidence="4" id="KW-1185">Reference proteome</keyword>
<dbReference type="SMART" id="SM00540">
    <property type="entry name" value="LEM"/>
    <property type="match status" value="1"/>
</dbReference>
<dbReference type="InParanoid" id="A0A1V9XPH9"/>
<dbReference type="SUPFAM" id="SSF63451">
    <property type="entry name" value="LEM domain"/>
    <property type="match status" value="1"/>
</dbReference>
<evidence type="ECO:0000313" key="3">
    <source>
        <dbReference type="EMBL" id="OQR75381.1"/>
    </source>
</evidence>
<dbReference type="InterPro" id="IPR051656">
    <property type="entry name" value="LEM_domain"/>
</dbReference>
<evidence type="ECO:0000313" key="4">
    <source>
        <dbReference type="Proteomes" id="UP000192247"/>
    </source>
</evidence>
<feature type="transmembrane region" description="Helical" evidence="1">
    <location>
        <begin position="252"/>
        <end position="272"/>
    </location>
</feature>
<evidence type="ECO:0000256" key="1">
    <source>
        <dbReference type="SAM" id="Phobius"/>
    </source>
</evidence>
<gene>
    <name evidence="3" type="ORF">BIW11_08459</name>
</gene>
<accession>A0A1V9XPH9</accession>
<dbReference type="InterPro" id="IPR011015">
    <property type="entry name" value="LEM/LEM-like_dom_sf"/>
</dbReference>
<keyword evidence="1" id="KW-0812">Transmembrane</keyword>
<comment type="caution">
    <text evidence="3">The sequence shown here is derived from an EMBL/GenBank/DDBJ whole genome shotgun (WGS) entry which is preliminary data.</text>
</comment>
<dbReference type="OrthoDB" id="6500909at2759"/>
<organism evidence="3 4">
    <name type="scientific">Tropilaelaps mercedesae</name>
    <dbReference type="NCBI Taxonomy" id="418985"/>
    <lineage>
        <taxon>Eukaryota</taxon>
        <taxon>Metazoa</taxon>
        <taxon>Ecdysozoa</taxon>
        <taxon>Arthropoda</taxon>
        <taxon>Chelicerata</taxon>
        <taxon>Arachnida</taxon>
        <taxon>Acari</taxon>
        <taxon>Parasitiformes</taxon>
        <taxon>Mesostigmata</taxon>
        <taxon>Gamasina</taxon>
        <taxon>Dermanyssoidea</taxon>
        <taxon>Laelapidae</taxon>
        <taxon>Tropilaelaps</taxon>
    </lineage>
</organism>
<dbReference type="EMBL" id="MNPL01006461">
    <property type="protein sequence ID" value="OQR75381.1"/>
    <property type="molecule type" value="Genomic_DNA"/>
</dbReference>
<name>A0A1V9XPH9_9ACAR</name>
<dbReference type="Pfam" id="PF03020">
    <property type="entry name" value="LEM"/>
    <property type="match status" value="1"/>
</dbReference>
<dbReference type="PANTHER" id="PTHR12019">
    <property type="entry name" value="LAMINA-ASSOCIATED POLYPEPTIDE THYMOPOIETIN"/>
    <property type="match status" value="1"/>
</dbReference>
<protein>
    <recommendedName>
        <fullName evidence="2">LEM domain-containing protein</fullName>
    </recommendedName>
</protein>
<dbReference type="FunFam" id="1.10.720.40:FF:000001">
    <property type="entry name" value="LEM domain containing 2, isoform CRA_a"/>
    <property type="match status" value="1"/>
</dbReference>